<comment type="pathway">
    <text evidence="1">Pyrimidine metabolism; CTP biosynthesis via de novo pathway; CTP from UDP: step 2/2.</text>
</comment>
<reference evidence="11 12" key="1">
    <citation type="submission" date="2017-01" db="EMBL/GenBank/DDBJ databases">
        <title>New insights into the genetic diversity of Chromobacterium isolated from tropical freshwater lake.</title>
        <authorList>
            <person name="Santos A.B."/>
            <person name="Nascimento A.M."/>
            <person name="Da Silva P.C."/>
        </authorList>
    </citation>
    <scope>NUCLEOTIDE SEQUENCE [LARGE SCALE GENOMIC DNA]</scope>
    <source>
        <strain evidence="11 12">56AF</strain>
    </source>
</reference>
<evidence type="ECO:0000256" key="5">
    <source>
        <dbReference type="ARBA" id="ARBA00022741"/>
    </source>
</evidence>
<dbReference type="NCBIfam" id="NF004836">
    <property type="entry name" value="PRK06186.1"/>
    <property type="match status" value="1"/>
</dbReference>
<evidence type="ECO:0000313" key="11">
    <source>
        <dbReference type="EMBL" id="PRP69451.1"/>
    </source>
</evidence>
<evidence type="ECO:0000256" key="9">
    <source>
        <dbReference type="ARBA" id="ARBA00047781"/>
    </source>
</evidence>
<feature type="domain" description="Glutamine amidotransferase" evidence="10">
    <location>
        <begin position="27"/>
        <end position="209"/>
    </location>
</feature>
<keyword evidence="7" id="KW-0315">Glutamine amidotransferase</keyword>
<dbReference type="RefSeq" id="WP_106077591.1">
    <property type="nucleotide sequence ID" value="NZ_MTBD01000030.1"/>
</dbReference>
<evidence type="ECO:0000256" key="8">
    <source>
        <dbReference type="ARBA" id="ARBA00022975"/>
    </source>
</evidence>
<dbReference type="EMBL" id="MTBD01000030">
    <property type="protein sequence ID" value="PRP69451.1"/>
    <property type="molecule type" value="Genomic_DNA"/>
</dbReference>
<dbReference type="GO" id="GO:0044210">
    <property type="term" value="P:'de novo' CTP biosynthetic process"/>
    <property type="evidence" value="ECO:0007669"/>
    <property type="project" value="UniProtKB-UniPathway"/>
</dbReference>
<dbReference type="OrthoDB" id="9801107at2"/>
<comment type="caution">
    <text evidence="11">The sequence shown here is derived from an EMBL/GenBank/DDBJ whole genome shotgun (WGS) entry which is preliminary data.</text>
</comment>
<dbReference type="GO" id="GO:0003883">
    <property type="term" value="F:CTP synthase activity"/>
    <property type="evidence" value="ECO:0007669"/>
    <property type="project" value="UniProtKB-EC"/>
</dbReference>
<dbReference type="InterPro" id="IPR017926">
    <property type="entry name" value="GATASE"/>
</dbReference>
<evidence type="ECO:0000256" key="2">
    <source>
        <dbReference type="ARBA" id="ARBA00007533"/>
    </source>
</evidence>
<keyword evidence="6" id="KW-0067">ATP-binding</keyword>
<dbReference type="PANTHER" id="PTHR11550">
    <property type="entry name" value="CTP SYNTHASE"/>
    <property type="match status" value="1"/>
</dbReference>
<evidence type="ECO:0000256" key="3">
    <source>
        <dbReference type="ARBA" id="ARBA00012291"/>
    </source>
</evidence>
<dbReference type="PANTHER" id="PTHR11550:SF0">
    <property type="entry name" value="CTP SYNTHASE-RELATED"/>
    <property type="match status" value="1"/>
</dbReference>
<gene>
    <name evidence="11" type="ORF">BUE93_16865</name>
</gene>
<dbReference type="InterPro" id="IPR004468">
    <property type="entry name" value="CTP_synthase"/>
</dbReference>
<evidence type="ECO:0000256" key="6">
    <source>
        <dbReference type="ARBA" id="ARBA00022840"/>
    </source>
</evidence>
<dbReference type="Pfam" id="PF00117">
    <property type="entry name" value="GATase"/>
    <property type="match status" value="1"/>
</dbReference>
<evidence type="ECO:0000256" key="7">
    <source>
        <dbReference type="ARBA" id="ARBA00022962"/>
    </source>
</evidence>
<keyword evidence="4" id="KW-0436">Ligase</keyword>
<dbReference type="UniPathway" id="UPA00159">
    <property type="reaction ID" value="UER00277"/>
</dbReference>
<keyword evidence="8" id="KW-0665">Pyrimidine biosynthesis</keyword>
<dbReference type="Proteomes" id="UP000239469">
    <property type="component" value="Unassembled WGS sequence"/>
</dbReference>
<dbReference type="GO" id="GO:0005829">
    <property type="term" value="C:cytosol"/>
    <property type="evidence" value="ECO:0007669"/>
    <property type="project" value="TreeGrafter"/>
</dbReference>
<comment type="similarity">
    <text evidence="2">Belongs to the CTP synthase family.</text>
</comment>
<dbReference type="InterPro" id="IPR029062">
    <property type="entry name" value="Class_I_gatase-like"/>
</dbReference>
<dbReference type="AlphaFoldDB" id="A0A2S9X153"/>
<dbReference type="EC" id="6.3.4.2" evidence="3"/>
<proteinExistence type="inferred from homology"/>
<evidence type="ECO:0000259" key="10">
    <source>
        <dbReference type="Pfam" id="PF00117"/>
    </source>
</evidence>
<dbReference type="GO" id="GO:0005524">
    <property type="term" value="F:ATP binding"/>
    <property type="evidence" value="ECO:0007669"/>
    <property type="project" value="UniProtKB-KW"/>
</dbReference>
<keyword evidence="5" id="KW-0547">Nucleotide-binding</keyword>
<dbReference type="GO" id="GO:0042802">
    <property type="term" value="F:identical protein binding"/>
    <property type="evidence" value="ECO:0007669"/>
    <property type="project" value="TreeGrafter"/>
</dbReference>
<accession>A0A2S9X153</accession>
<evidence type="ECO:0000256" key="4">
    <source>
        <dbReference type="ARBA" id="ARBA00022598"/>
    </source>
</evidence>
<organism evidence="11 12">
    <name type="scientific">Chromobacterium amazonense</name>
    <dbReference type="NCBI Taxonomy" id="1382803"/>
    <lineage>
        <taxon>Bacteria</taxon>
        <taxon>Pseudomonadati</taxon>
        <taxon>Pseudomonadota</taxon>
        <taxon>Betaproteobacteria</taxon>
        <taxon>Neisseriales</taxon>
        <taxon>Chromobacteriaceae</taxon>
        <taxon>Chromobacterium</taxon>
    </lineage>
</organism>
<dbReference type="GO" id="GO:0019856">
    <property type="term" value="P:pyrimidine nucleobase biosynthetic process"/>
    <property type="evidence" value="ECO:0007669"/>
    <property type="project" value="TreeGrafter"/>
</dbReference>
<dbReference type="SUPFAM" id="SSF52317">
    <property type="entry name" value="Class I glutamine amidotransferase-like"/>
    <property type="match status" value="1"/>
</dbReference>
<evidence type="ECO:0000313" key="12">
    <source>
        <dbReference type="Proteomes" id="UP000239469"/>
    </source>
</evidence>
<evidence type="ECO:0000256" key="1">
    <source>
        <dbReference type="ARBA" id="ARBA00005171"/>
    </source>
</evidence>
<dbReference type="Gene3D" id="3.40.50.880">
    <property type="match status" value="1"/>
</dbReference>
<comment type="catalytic activity">
    <reaction evidence="9">
        <text>UTP + L-glutamine + ATP + H2O = CTP + L-glutamate + ADP + phosphate + 2 H(+)</text>
        <dbReference type="Rhea" id="RHEA:26426"/>
        <dbReference type="ChEBI" id="CHEBI:15377"/>
        <dbReference type="ChEBI" id="CHEBI:15378"/>
        <dbReference type="ChEBI" id="CHEBI:29985"/>
        <dbReference type="ChEBI" id="CHEBI:30616"/>
        <dbReference type="ChEBI" id="CHEBI:37563"/>
        <dbReference type="ChEBI" id="CHEBI:43474"/>
        <dbReference type="ChEBI" id="CHEBI:46398"/>
        <dbReference type="ChEBI" id="CHEBI:58359"/>
        <dbReference type="ChEBI" id="CHEBI:456216"/>
        <dbReference type="EC" id="6.3.4.2"/>
    </reaction>
</comment>
<name>A0A2S9X153_9NEIS</name>
<protein>
    <recommendedName>
        <fullName evidence="3">CTP synthase (glutamine hydrolyzing)</fullName>
        <ecNumber evidence="3">6.3.4.2</ecNumber>
    </recommendedName>
</protein>
<sequence>MIRIALVGDYRADVPAHQAIPQALQLAAQSLDLPVDAQWLATDSLTATEQLACFDGIWCVPASPYRNMEGALLAIRHARERNLPFLGTCGGFQHAVIEYARNALGWADAEHAETAPDAARAVISPLACSLVEVKDKVALSPGSRLARIYEQAVIEEGYRCRYGINPAFAAELASGPLRSAAHDQNGEIRALELDNHPFFIATLFQPERQALQGTCPPLAAAFVAACCQNQMQPRKTL</sequence>